<protein>
    <submittedName>
        <fullName evidence="1">Uncharacterized protein</fullName>
    </submittedName>
</protein>
<proteinExistence type="predicted"/>
<dbReference type="EMBL" id="BARV01030973">
    <property type="protein sequence ID" value="GAI33227.1"/>
    <property type="molecule type" value="Genomic_DNA"/>
</dbReference>
<accession>X1MNJ9</accession>
<comment type="caution">
    <text evidence="1">The sequence shown here is derived from an EMBL/GenBank/DDBJ whole genome shotgun (WGS) entry which is preliminary data.</text>
</comment>
<organism evidence="1">
    <name type="scientific">marine sediment metagenome</name>
    <dbReference type="NCBI Taxonomy" id="412755"/>
    <lineage>
        <taxon>unclassified sequences</taxon>
        <taxon>metagenomes</taxon>
        <taxon>ecological metagenomes</taxon>
    </lineage>
</organism>
<evidence type="ECO:0000313" key="1">
    <source>
        <dbReference type="EMBL" id="GAI33227.1"/>
    </source>
</evidence>
<gene>
    <name evidence="1" type="ORF">S06H3_49085</name>
</gene>
<sequence>MKTYRFYVKLYRDVDAENPKEAKKKLDEKMADDRNEYEDETKGFAILVGQ</sequence>
<name>X1MNJ9_9ZZZZ</name>
<reference evidence="1" key="1">
    <citation type="journal article" date="2014" name="Front. Microbiol.">
        <title>High frequency of phylogenetically diverse reductive dehalogenase-homologous genes in deep subseafloor sedimentary metagenomes.</title>
        <authorList>
            <person name="Kawai M."/>
            <person name="Futagami T."/>
            <person name="Toyoda A."/>
            <person name="Takaki Y."/>
            <person name="Nishi S."/>
            <person name="Hori S."/>
            <person name="Arai W."/>
            <person name="Tsubouchi T."/>
            <person name="Morono Y."/>
            <person name="Uchiyama I."/>
            <person name="Ito T."/>
            <person name="Fujiyama A."/>
            <person name="Inagaki F."/>
            <person name="Takami H."/>
        </authorList>
    </citation>
    <scope>NUCLEOTIDE SEQUENCE</scope>
    <source>
        <strain evidence="1">Expedition CK06-06</strain>
    </source>
</reference>
<dbReference type="AlphaFoldDB" id="X1MNJ9"/>